<dbReference type="Pfam" id="PF14223">
    <property type="entry name" value="Retrotran_gag_2"/>
    <property type="match status" value="1"/>
</dbReference>
<keyword evidence="2" id="KW-1185">Reference proteome</keyword>
<gene>
    <name evidence="1" type="ORF">CFOL_v3_10949</name>
</gene>
<dbReference type="OrthoDB" id="8058585at2759"/>
<sequence>MYGAESSTQRFNLSRKLFMAHMLEGALVHNHGLEMIDMIKQLSQLGFVMDHDRYIDLILSPLPRSFSQFVEHFHMNKIKVTLKELVFMLRTAEANFDYEKSKFPTSEGKLGASGSIAKNRMKQLAAEGAYFHCVKTGHWKKDCRVTSLNNSSTWVLDTGYGKNLCNLLQVLIKVRRLRAGDFDLRLGDESRIIVEAVGIFDIIFVMVLY</sequence>
<accession>A0A1Q3BHU3</accession>
<organism evidence="1 2">
    <name type="scientific">Cephalotus follicularis</name>
    <name type="common">Albany pitcher plant</name>
    <dbReference type="NCBI Taxonomy" id="3775"/>
    <lineage>
        <taxon>Eukaryota</taxon>
        <taxon>Viridiplantae</taxon>
        <taxon>Streptophyta</taxon>
        <taxon>Embryophyta</taxon>
        <taxon>Tracheophyta</taxon>
        <taxon>Spermatophyta</taxon>
        <taxon>Magnoliopsida</taxon>
        <taxon>eudicotyledons</taxon>
        <taxon>Gunneridae</taxon>
        <taxon>Pentapetalae</taxon>
        <taxon>rosids</taxon>
        <taxon>fabids</taxon>
        <taxon>Oxalidales</taxon>
        <taxon>Cephalotaceae</taxon>
        <taxon>Cephalotus</taxon>
    </lineage>
</organism>
<protein>
    <submittedName>
        <fullName evidence="1">UBN2_2 domain-containing protein</fullName>
    </submittedName>
</protein>
<evidence type="ECO:0000313" key="1">
    <source>
        <dbReference type="EMBL" id="GAV67444.1"/>
    </source>
</evidence>
<proteinExistence type="predicted"/>
<reference evidence="2" key="1">
    <citation type="submission" date="2016-04" db="EMBL/GenBank/DDBJ databases">
        <title>Cephalotus genome sequencing.</title>
        <authorList>
            <person name="Fukushima K."/>
            <person name="Hasebe M."/>
            <person name="Fang X."/>
        </authorList>
    </citation>
    <scope>NUCLEOTIDE SEQUENCE [LARGE SCALE GENOMIC DNA]</scope>
    <source>
        <strain evidence="2">cv. St1</strain>
    </source>
</reference>
<dbReference type="AlphaFoldDB" id="A0A1Q3BHU3"/>
<dbReference type="EMBL" id="BDDD01000551">
    <property type="protein sequence ID" value="GAV67444.1"/>
    <property type="molecule type" value="Genomic_DNA"/>
</dbReference>
<name>A0A1Q3BHU3_CEPFO</name>
<comment type="caution">
    <text evidence="1">The sequence shown here is derived from an EMBL/GenBank/DDBJ whole genome shotgun (WGS) entry which is preliminary data.</text>
</comment>
<dbReference type="Proteomes" id="UP000187406">
    <property type="component" value="Unassembled WGS sequence"/>
</dbReference>
<evidence type="ECO:0000313" key="2">
    <source>
        <dbReference type="Proteomes" id="UP000187406"/>
    </source>
</evidence>
<dbReference type="InParanoid" id="A0A1Q3BHU3"/>